<feature type="region of interest" description="Disordered" evidence="2">
    <location>
        <begin position="351"/>
        <end position="446"/>
    </location>
</feature>
<keyword evidence="1" id="KW-0175">Coiled coil</keyword>
<sequence>MDDDLAEGDDVLIEQEEPTEEDVLKYAEFLGIDPQLEPELLDIAREGIKAPLPDGWRPCQSDGQLYYFNFHTGESIWDHPLDAYYKQKVKEERMKKTASKKPKSKTKKKQLGKLEPLMRQSEGDLLSKKKLNDDSSSMSSASSRNTSPMELQKLQEKISLLEQQLESSTKEKLELQRKINTLHVVHEQLEKELEEQKSRLDDEFSKKLEKSLAEKEEELTNKHKLIVQDMFIENRKQIALARQEADELYEENMKLKNNKTIPKERNTMESQTDFEESIRISSCSAAVQTVLTPVSTCSTKSAWAQTDTPRVISIESQTLKVQLVSTGCNAGHSVSLKDSTTQTNAQYAVQREHPTTQSFDRFTQTTQVQTRESTSQTVEHSSSTKAEMGTQCEPTKDKSPENKSNNTVKTPLKPILVKHKSGDTPKIDSPLLSPIPMKENTPPQINKKHSSEYYIYKEKVEKKISEEKTKLKKVKEFCEQEKETIRSRQAALEQARQEWKSDVINSSTIDDGSQPYTSRILKSVKHHLEKQAHSLNNDVKRVNEIQNMIKLRKQKIKLLEDSIVEPNHFEISCEILDSPASISSTSSSSSSQDFGKKTISTVLNRIEDELAQIHKKLEMQNKQSLEAEKVKPLIEIDDNISLNETSYQSSIFHKWTCYFKQTEKRRRLLQQKIHAFQHQLDKWIAERDHKRDLFLKHGHWLLTLKEDLR</sequence>
<dbReference type="PROSITE" id="PS50020">
    <property type="entry name" value="WW_DOMAIN_2"/>
    <property type="match status" value="1"/>
</dbReference>
<gene>
    <name evidence="4" type="ORF">C9374_003731</name>
</gene>
<evidence type="ECO:0000313" key="4">
    <source>
        <dbReference type="EMBL" id="KAG2393967.1"/>
    </source>
</evidence>
<dbReference type="Proteomes" id="UP000816034">
    <property type="component" value="Unassembled WGS sequence"/>
</dbReference>
<feature type="region of interest" description="Disordered" evidence="2">
    <location>
        <begin position="92"/>
        <end position="150"/>
    </location>
</feature>
<dbReference type="PANTHER" id="PTHR21715">
    <property type="entry name" value="RH04127P"/>
    <property type="match status" value="1"/>
</dbReference>
<dbReference type="Pfam" id="PF00397">
    <property type="entry name" value="WW"/>
    <property type="match status" value="1"/>
</dbReference>
<dbReference type="InterPro" id="IPR001202">
    <property type="entry name" value="WW_dom"/>
</dbReference>
<comment type="caution">
    <text evidence="4">The sequence shown here is derived from an EMBL/GenBank/DDBJ whole genome shotgun (WGS) entry which is preliminary data.</text>
</comment>
<dbReference type="CDD" id="cd00201">
    <property type="entry name" value="WW"/>
    <property type="match status" value="1"/>
</dbReference>
<feature type="compositionally biased region" description="Basic and acidic residues" evidence="2">
    <location>
        <begin position="121"/>
        <end position="133"/>
    </location>
</feature>
<feature type="coiled-coil region" evidence="1">
    <location>
        <begin position="151"/>
        <end position="258"/>
    </location>
</feature>
<organism evidence="4 5">
    <name type="scientific">Naegleria lovaniensis</name>
    <name type="common">Amoeba</name>
    <dbReference type="NCBI Taxonomy" id="51637"/>
    <lineage>
        <taxon>Eukaryota</taxon>
        <taxon>Discoba</taxon>
        <taxon>Heterolobosea</taxon>
        <taxon>Tetramitia</taxon>
        <taxon>Eutetramitia</taxon>
        <taxon>Vahlkampfiidae</taxon>
        <taxon>Naegleria</taxon>
    </lineage>
</organism>
<dbReference type="InterPro" id="IPR036020">
    <property type="entry name" value="WW_dom_sf"/>
</dbReference>
<evidence type="ECO:0000313" key="5">
    <source>
        <dbReference type="Proteomes" id="UP000816034"/>
    </source>
</evidence>
<dbReference type="AlphaFoldDB" id="A0AA88KSA4"/>
<dbReference type="RefSeq" id="XP_044555861.1">
    <property type="nucleotide sequence ID" value="XM_044693292.1"/>
</dbReference>
<evidence type="ECO:0000259" key="3">
    <source>
        <dbReference type="PROSITE" id="PS50020"/>
    </source>
</evidence>
<proteinExistence type="predicted"/>
<dbReference type="GeneID" id="68096186"/>
<dbReference type="Gene3D" id="3.30.1470.10">
    <property type="entry name" value="Photosystem I PsaD, reaction center subunit II"/>
    <property type="match status" value="1"/>
</dbReference>
<feature type="compositionally biased region" description="Low complexity" evidence="2">
    <location>
        <begin position="134"/>
        <end position="143"/>
    </location>
</feature>
<feature type="coiled-coil region" evidence="1">
    <location>
        <begin position="457"/>
        <end position="498"/>
    </location>
</feature>
<reference evidence="4 5" key="1">
    <citation type="journal article" date="2018" name="BMC Genomics">
        <title>The genome of Naegleria lovaniensis, the basis for a comparative approach to unravel pathogenicity factors of the human pathogenic amoeba N. fowleri.</title>
        <authorList>
            <person name="Liechti N."/>
            <person name="Schurch N."/>
            <person name="Bruggmann R."/>
            <person name="Wittwer M."/>
        </authorList>
    </citation>
    <scope>NUCLEOTIDE SEQUENCE [LARGE SCALE GENOMIC DNA]</scope>
    <source>
        <strain evidence="4 5">ATCC 30569</strain>
    </source>
</reference>
<feature type="compositionally biased region" description="Basic residues" evidence="2">
    <location>
        <begin position="96"/>
        <end position="111"/>
    </location>
</feature>
<dbReference type="EMBL" id="PYSW02000001">
    <property type="protein sequence ID" value="KAG2393967.1"/>
    <property type="molecule type" value="Genomic_DNA"/>
</dbReference>
<name>A0AA88KSA4_NAELO</name>
<accession>A0AA88KSA4</accession>
<keyword evidence="5" id="KW-1185">Reference proteome</keyword>
<dbReference type="InterPro" id="IPR053233">
    <property type="entry name" value="ABRA-related"/>
</dbReference>
<feature type="domain" description="WW" evidence="3">
    <location>
        <begin position="50"/>
        <end position="82"/>
    </location>
</feature>
<protein>
    <recommendedName>
        <fullName evidence="3">WW domain-containing protein</fullName>
    </recommendedName>
</protein>
<dbReference type="SUPFAM" id="SSF51045">
    <property type="entry name" value="WW domain"/>
    <property type="match status" value="1"/>
</dbReference>
<dbReference type="PANTHER" id="PTHR21715:SF0">
    <property type="entry name" value="RH04127P"/>
    <property type="match status" value="1"/>
</dbReference>
<evidence type="ECO:0000256" key="2">
    <source>
        <dbReference type="SAM" id="MobiDB-lite"/>
    </source>
</evidence>
<evidence type="ECO:0000256" key="1">
    <source>
        <dbReference type="SAM" id="Coils"/>
    </source>
</evidence>
<feature type="compositionally biased region" description="Polar residues" evidence="2">
    <location>
        <begin position="355"/>
        <end position="385"/>
    </location>
</feature>